<dbReference type="Pfam" id="PF01569">
    <property type="entry name" value="PAP2"/>
    <property type="match status" value="1"/>
</dbReference>
<feature type="transmembrane region" description="Helical" evidence="1">
    <location>
        <begin position="129"/>
        <end position="148"/>
    </location>
</feature>
<dbReference type="InterPro" id="IPR000326">
    <property type="entry name" value="PAP2/HPO"/>
</dbReference>
<keyword evidence="3" id="KW-0378">Hydrolase</keyword>
<proteinExistence type="predicted"/>
<feature type="domain" description="Phosphatidic acid phosphatase type 2/haloperoxidase" evidence="2">
    <location>
        <begin position="59"/>
        <end position="167"/>
    </location>
</feature>
<sequence>MNYEIFSVINGLAGQSSVLDALGVFAAKYLIYLFFAGAAAVTLLRAREDGWWPAGAWRIGQVGATLAIGFAFSVAVRMLGLSLRPFQTHQVHQLIEHAPGTSLPSDHATASFAVAIAVWFFVSRKWGPYFMAVAAVIAVSRVFVGVHYPADITAGALLATIAGLLVWGATLALRERVLPPARQQWDEDQLTEDRALESTK</sequence>
<reference evidence="3 4" key="1">
    <citation type="submission" date="2020-08" db="EMBL/GenBank/DDBJ databases">
        <title>Genomic Encyclopedia of Archaeal and Bacterial Type Strains, Phase II (KMG-II): from individual species to whole genera.</title>
        <authorList>
            <person name="Goeker M."/>
        </authorList>
    </citation>
    <scope>NUCLEOTIDE SEQUENCE [LARGE SCALE GENOMIC DNA]</scope>
    <source>
        <strain evidence="3 4">DSM 43850</strain>
    </source>
</reference>
<feature type="transmembrane region" description="Helical" evidence="1">
    <location>
        <begin position="29"/>
        <end position="47"/>
    </location>
</feature>
<accession>A0ABR6BYX3</accession>
<evidence type="ECO:0000313" key="3">
    <source>
        <dbReference type="EMBL" id="MBA8931890.1"/>
    </source>
</evidence>
<comment type="caution">
    <text evidence="3">The sequence shown here is derived from an EMBL/GenBank/DDBJ whole genome shotgun (WGS) entry which is preliminary data.</text>
</comment>
<keyword evidence="1" id="KW-0812">Transmembrane</keyword>
<evidence type="ECO:0000256" key="1">
    <source>
        <dbReference type="SAM" id="Phobius"/>
    </source>
</evidence>
<dbReference type="PANTHER" id="PTHR14969">
    <property type="entry name" value="SPHINGOSINE-1-PHOSPHATE PHOSPHOHYDROLASE"/>
    <property type="match status" value="1"/>
</dbReference>
<feature type="transmembrane region" description="Helical" evidence="1">
    <location>
        <begin position="59"/>
        <end position="83"/>
    </location>
</feature>
<keyword evidence="1" id="KW-1133">Transmembrane helix</keyword>
<dbReference type="SMART" id="SM00014">
    <property type="entry name" value="acidPPc"/>
    <property type="match status" value="1"/>
</dbReference>
<dbReference type="SUPFAM" id="SSF48317">
    <property type="entry name" value="Acid phosphatase/Vanadium-dependent haloperoxidase"/>
    <property type="match status" value="1"/>
</dbReference>
<dbReference type="RefSeq" id="WP_025357243.1">
    <property type="nucleotide sequence ID" value="NZ_BAAABQ010000061.1"/>
</dbReference>
<dbReference type="Gene3D" id="1.20.144.10">
    <property type="entry name" value="Phosphatidic acid phosphatase type 2/haloperoxidase"/>
    <property type="match status" value="1"/>
</dbReference>
<keyword evidence="4" id="KW-1185">Reference proteome</keyword>
<gene>
    <name evidence="3" type="ORF">BC739_009149</name>
</gene>
<name>A0ABR6BYX3_9PSEU</name>
<dbReference type="InterPro" id="IPR036938">
    <property type="entry name" value="PAP2/HPO_sf"/>
</dbReference>
<evidence type="ECO:0000313" key="4">
    <source>
        <dbReference type="Proteomes" id="UP000517916"/>
    </source>
</evidence>
<protein>
    <submittedName>
        <fullName evidence="3">Undecaprenyl-diphosphatase</fullName>
        <ecNumber evidence="3">3.6.1.27</ecNumber>
    </submittedName>
</protein>
<dbReference type="EC" id="3.6.1.27" evidence="3"/>
<dbReference type="EMBL" id="JACJID010000010">
    <property type="protein sequence ID" value="MBA8931890.1"/>
    <property type="molecule type" value="Genomic_DNA"/>
</dbReference>
<keyword evidence="1" id="KW-0472">Membrane</keyword>
<organism evidence="3 4">
    <name type="scientific">Kutzneria viridogrisea</name>
    <dbReference type="NCBI Taxonomy" id="47990"/>
    <lineage>
        <taxon>Bacteria</taxon>
        <taxon>Bacillati</taxon>
        <taxon>Actinomycetota</taxon>
        <taxon>Actinomycetes</taxon>
        <taxon>Pseudonocardiales</taxon>
        <taxon>Pseudonocardiaceae</taxon>
        <taxon>Kutzneria</taxon>
    </lineage>
</organism>
<feature type="transmembrane region" description="Helical" evidence="1">
    <location>
        <begin position="154"/>
        <end position="173"/>
    </location>
</feature>
<dbReference type="GO" id="GO:0050380">
    <property type="term" value="F:undecaprenyl-diphosphatase activity"/>
    <property type="evidence" value="ECO:0007669"/>
    <property type="project" value="UniProtKB-EC"/>
</dbReference>
<dbReference type="PANTHER" id="PTHR14969:SF13">
    <property type="entry name" value="AT30094P"/>
    <property type="match status" value="1"/>
</dbReference>
<evidence type="ECO:0000259" key="2">
    <source>
        <dbReference type="SMART" id="SM00014"/>
    </source>
</evidence>
<dbReference type="Proteomes" id="UP000517916">
    <property type="component" value="Unassembled WGS sequence"/>
</dbReference>